<dbReference type="RefSeq" id="WP_086347561.1">
    <property type="nucleotide sequence ID" value="NZ_CP147247.1"/>
</dbReference>
<feature type="domain" description="AraC effector-binding" evidence="1">
    <location>
        <begin position="5"/>
        <end position="150"/>
    </location>
</feature>
<dbReference type="EMBL" id="NGMM01000001">
    <property type="protein sequence ID" value="OTP18589.1"/>
    <property type="molecule type" value="Genomic_DNA"/>
</dbReference>
<dbReference type="SUPFAM" id="SSF55136">
    <property type="entry name" value="Probable bacterial effector-binding domain"/>
    <property type="match status" value="1"/>
</dbReference>
<reference evidence="2" key="1">
    <citation type="submission" date="2017-05" db="EMBL/GenBank/DDBJ databases">
        <title>The Genome Sequence of Enterococcus sp. 9E7_DIV0242.</title>
        <authorList>
            <consortium name="The Broad Institute Genomics Platform"/>
            <consortium name="The Broad Institute Genomic Center for Infectious Diseases"/>
            <person name="Earl A."/>
            <person name="Manson A."/>
            <person name="Schwartman J."/>
            <person name="Gilmore M."/>
            <person name="Abouelleil A."/>
            <person name="Cao P."/>
            <person name="Chapman S."/>
            <person name="Cusick C."/>
            <person name="Shea T."/>
            <person name="Young S."/>
            <person name="Neafsey D."/>
            <person name="Nusbaum C."/>
            <person name="Birren B."/>
        </authorList>
    </citation>
    <scope>NUCLEOTIDE SEQUENCE [LARGE SCALE GENOMIC DNA]</scope>
    <source>
        <strain evidence="2">9E7_DIV0242</strain>
    </source>
</reference>
<accession>A0A242KBZ2</accession>
<dbReference type="PANTHER" id="PTHR36444:SF2">
    <property type="entry name" value="TRANSCRIPTIONAL REGULATOR PROTEIN YOBU-RELATED"/>
    <property type="match status" value="1"/>
</dbReference>
<dbReference type="AlphaFoldDB" id="A0A242KBZ2"/>
<dbReference type="Proteomes" id="UP000195141">
    <property type="component" value="Chromosome"/>
</dbReference>
<dbReference type="EMBL" id="CP147247">
    <property type="protein sequence ID" value="WYJ88650.1"/>
    <property type="molecule type" value="Genomic_DNA"/>
</dbReference>
<dbReference type="InterPro" id="IPR010499">
    <property type="entry name" value="AraC_E-bd"/>
</dbReference>
<dbReference type="Gene3D" id="3.20.80.10">
    <property type="entry name" value="Regulatory factor, effector binding domain"/>
    <property type="match status" value="1"/>
</dbReference>
<evidence type="ECO:0000313" key="2">
    <source>
        <dbReference type="EMBL" id="OTP18589.1"/>
    </source>
</evidence>
<reference evidence="3" key="3">
    <citation type="submission" date="2024-03" db="EMBL/GenBank/DDBJ databases">
        <title>The Genome Sequence of Enterococcus sp. DIV0242b.</title>
        <authorList>
            <consortium name="The Broad Institute Genomics Platform"/>
            <consortium name="The Broad Institute Microbial Omics Core"/>
            <consortium name="The Broad Institute Genomic Center for Infectious Diseases"/>
            <person name="Earl A."/>
            <person name="Manson A."/>
            <person name="Gilmore M."/>
            <person name="Schwartman J."/>
            <person name="Shea T."/>
            <person name="Abouelleil A."/>
            <person name="Cao P."/>
            <person name="Chapman S."/>
            <person name="Cusick C."/>
            <person name="Young S."/>
            <person name="Neafsey D."/>
            <person name="Nusbaum C."/>
            <person name="Birren B."/>
        </authorList>
    </citation>
    <scope>NUCLEOTIDE SEQUENCE</scope>
    <source>
        <strain evidence="3">9E7_DIV0242</strain>
    </source>
</reference>
<reference evidence="3" key="2">
    <citation type="submission" date="2017-05" db="EMBL/GenBank/DDBJ databases">
        <authorList>
            <consortium name="The Broad Institute Genomics Platform"/>
            <consortium name="The Broad Institute Genomic Center for Infectious Diseases"/>
            <person name="Earl A."/>
            <person name="Manson A."/>
            <person name="Schwartman J."/>
            <person name="Gilmore M."/>
            <person name="Abouelleil A."/>
            <person name="Cao P."/>
            <person name="Chapman S."/>
            <person name="Cusick C."/>
            <person name="Shea T."/>
            <person name="Young S."/>
            <person name="Neafsey D."/>
            <person name="Nusbaum C."/>
            <person name="Birren B."/>
        </authorList>
    </citation>
    <scope>NUCLEOTIDE SEQUENCE</scope>
    <source>
        <strain evidence="3">9E7_DIV0242</strain>
    </source>
</reference>
<organism evidence="2">
    <name type="scientific">Candidatus Enterococcus clewellii</name>
    <dbReference type="NCBI Taxonomy" id="1834193"/>
    <lineage>
        <taxon>Bacteria</taxon>
        <taxon>Bacillati</taxon>
        <taxon>Bacillota</taxon>
        <taxon>Bacilli</taxon>
        <taxon>Lactobacillales</taxon>
        <taxon>Enterococcaceae</taxon>
        <taxon>Enterococcus</taxon>
    </lineage>
</organism>
<evidence type="ECO:0000313" key="4">
    <source>
        <dbReference type="Proteomes" id="UP000195141"/>
    </source>
</evidence>
<dbReference type="PANTHER" id="PTHR36444">
    <property type="entry name" value="TRANSCRIPTIONAL REGULATOR PROTEIN YOBU-RELATED"/>
    <property type="match status" value="1"/>
</dbReference>
<protein>
    <recommendedName>
        <fullName evidence="1">AraC effector-binding domain-containing protein</fullName>
    </recommendedName>
</protein>
<dbReference type="InterPro" id="IPR029441">
    <property type="entry name" value="Cass2"/>
</dbReference>
<dbReference type="Pfam" id="PF14526">
    <property type="entry name" value="Cass2"/>
    <property type="match status" value="1"/>
</dbReference>
<evidence type="ECO:0000259" key="1">
    <source>
        <dbReference type="SMART" id="SM00871"/>
    </source>
</evidence>
<evidence type="ECO:0000313" key="3">
    <source>
        <dbReference type="EMBL" id="WYJ88650.1"/>
    </source>
</evidence>
<keyword evidence="4" id="KW-1185">Reference proteome</keyword>
<sequence>MKSIVDYEVVFLKRKVLMGLSSDVQEETPDMELWGAFYKNFYEKVPNRLNEKVYEVYSSIDSHLLTCQVTIGCEVANSEKPPKNAREIVIPAGNFAKFTLRGNVYEIVPNFWKQLKHVTLPFERSYSYDFEEYPTSETDDVTVSVYLGIQ</sequence>
<gene>
    <name evidence="3" type="ORF">A5888_000369</name>
    <name evidence="2" type="ORF">A5888_000403</name>
</gene>
<dbReference type="OrthoDB" id="9801008at2"/>
<proteinExistence type="predicted"/>
<dbReference type="InterPro" id="IPR011256">
    <property type="entry name" value="Reg_factor_effector_dom_sf"/>
</dbReference>
<dbReference type="InterPro" id="IPR053182">
    <property type="entry name" value="YobU-like_regulator"/>
</dbReference>
<dbReference type="SMART" id="SM00871">
    <property type="entry name" value="AraC_E_bind"/>
    <property type="match status" value="1"/>
</dbReference>
<name>A0A242KBZ2_9ENTE</name>